<comment type="caution">
    <text evidence="2">The sequence shown here is derived from an EMBL/GenBank/DDBJ whole genome shotgun (WGS) entry which is preliminary data.</text>
</comment>
<dbReference type="Proteomes" id="UP000324222">
    <property type="component" value="Unassembled WGS sequence"/>
</dbReference>
<organism evidence="2 3">
    <name type="scientific">Portunus trituberculatus</name>
    <name type="common">Swimming crab</name>
    <name type="synonym">Neptunus trituberculatus</name>
    <dbReference type="NCBI Taxonomy" id="210409"/>
    <lineage>
        <taxon>Eukaryota</taxon>
        <taxon>Metazoa</taxon>
        <taxon>Ecdysozoa</taxon>
        <taxon>Arthropoda</taxon>
        <taxon>Crustacea</taxon>
        <taxon>Multicrustacea</taxon>
        <taxon>Malacostraca</taxon>
        <taxon>Eumalacostraca</taxon>
        <taxon>Eucarida</taxon>
        <taxon>Decapoda</taxon>
        <taxon>Pleocyemata</taxon>
        <taxon>Brachyura</taxon>
        <taxon>Eubrachyura</taxon>
        <taxon>Portunoidea</taxon>
        <taxon>Portunidae</taxon>
        <taxon>Portuninae</taxon>
        <taxon>Portunus</taxon>
    </lineage>
</organism>
<dbReference type="AlphaFoldDB" id="A0A5B7D7J4"/>
<evidence type="ECO:0000313" key="3">
    <source>
        <dbReference type="Proteomes" id="UP000324222"/>
    </source>
</evidence>
<dbReference type="EMBL" id="VSRR010000573">
    <property type="protein sequence ID" value="MPC17268.1"/>
    <property type="molecule type" value="Genomic_DNA"/>
</dbReference>
<proteinExistence type="predicted"/>
<reference evidence="2 3" key="1">
    <citation type="submission" date="2019-05" db="EMBL/GenBank/DDBJ databases">
        <title>Another draft genome of Portunus trituberculatus and its Hox gene families provides insights of decapod evolution.</title>
        <authorList>
            <person name="Jeong J.-H."/>
            <person name="Song I."/>
            <person name="Kim S."/>
            <person name="Choi T."/>
            <person name="Kim D."/>
            <person name="Ryu S."/>
            <person name="Kim W."/>
        </authorList>
    </citation>
    <scope>NUCLEOTIDE SEQUENCE [LARGE SCALE GENOMIC DNA]</scope>
    <source>
        <tissue evidence="2">Muscle</tissue>
    </source>
</reference>
<name>A0A5B7D7J4_PORTR</name>
<accession>A0A5B7D7J4</accession>
<sequence>MSHAPMLLPARTTLRHSGPGSKKLNPFNMHILHPQSARDKSRGSGKLVTLVLLQIILRLYRPQVKYSSTQISLSANRPLDI</sequence>
<gene>
    <name evidence="2" type="ORF">E2C01_010116</name>
</gene>
<keyword evidence="3" id="KW-1185">Reference proteome</keyword>
<protein>
    <submittedName>
        <fullName evidence="2">Uncharacterized protein</fullName>
    </submittedName>
</protein>
<feature type="region of interest" description="Disordered" evidence="1">
    <location>
        <begin position="1"/>
        <end position="26"/>
    </location>
</feature>
<evidence type="ECO:0000256" key="1">
    <source>
        <dbReference type="SAM" id="MobiDB-lite"/>
    </source>
</evidence>
<evidence type="ECO:0000313" key="2">
    <source>
        <dbReference type="EMBL" id="MPC17268.1"/>
    </source>
</evidence>